<evidence type="ECO:0000256" key="7">
    <source>
        <dbReference type="ARBA" id="ARBA00023136"/>
    </source>
</evidence>
<feature type="transmembrane region" description="Helical" evidence="8">
    <location>
        <begin position="165"/>
        <end position="188"/>
    </location>
</feature>
<dbReference type="PANTHER" id="PTHR42718:SF9">
    <property type="entry name" value="MAJOR FACILITATOR SUPERFAMILY MULTIDRUG TRANSPORTER MFSC"/>
    <property type="match status" value="1"/>
</dbReference>
<evidence type="ECO:0000256" key="6">
    <source>
        <dbReference type="ARBA" id="ARBA00022989"/>
    </source>
</evidence>
<dbReference type="Gene3D" id="1.20.1250.20">
    <property type="entry name" value="MFS general substrate transporter like domains"/>
    <property type="match status" value="1"/>
</dbReference>
<dbReference type="GO" id="GO:0005886">
    <property type="term" value="C:plasma membrane"/>
    <property type="evidence" value="ECO:0007669"/>
    <property type="project" value="UniProtKB-SubCell"/>
</dbReference>
<dbReference type="Pfam" id="PF07690">
    <property type="entry name" value="MFS_1"/>
    <property type="match status" value="1"/>
</dbReference>
<dbReference type="InterPro" id="IPR036259">
    <property type="entry name" value="MFS_trans_sf"/>
</dbReference>
<dbReference type="InterPro" id="IPR004638">
    <property type="entry name" value="EmrB-like"/>
</dbReference>
<keyword evidence="5 8" id="KW-0812">Transmembrane</keyword>
<dbReference type="GO" id="GO:0022857">
    <property type="term" value="F:transmembrane transporter activity"/>
    <property type="evidence" value="ECO:0007669"/>
    <property type="project" value="InterPro"/>
</dbReference>
<dbReference type="OrthoDB" id="9816041at2"/>
<dbReference type="PRINTS" id="PR01036">
    <property type="entry name" value="TCRTETB"/>
</dbReference>
<evidence type="ECO:0000313" key="11">
    <source>
        <dbReference type="Proteomes" id="UP000051166"/>
    </source>
</evidence>
<evidence type="ECO:0000256" key="4">
    <source>
        <dbReference type="ARBA" id="ARBA00022475"/>
    </source>
</evidence>
<dbReference type="GeneID" id="98309213"/>
<dbReference type="EMBL" id="AZFQ01000055">
    <property type="protein sequence ID" value="KRL96718.1"/>
    <property type="molecule type" value="Genomic_DNA"/>
</dbReference>
<dbReference type="RefSeq" id="WP_056961893.1">
    <property type="nucleotide sequence ID" value="NZ_AZFQ01000055.1"/>
</dbReference>
<dbReference type="InterPro" id="IPR020846">
    <property type="entry name" value="MFS_dom"/>
</dbReference>
<feature type="domain" description="Major facilitator superfamily (MFS) profile" evidence="9">
    <location>
        <begin position="13"/>
        <end position="446"/>
    </location>
</feature>
<dbReference type="Gene3D" id="1.20.1720.10">
    <property type="entry name" value="Multidrug resistance protein D"/>
    <property type="match status" value="1"/>
</dbReference>
<evidence type="ECO:0000256" key="3">
    <source>
        <dbReference type="ARBA" id="ARBA00022448"/>
    </source>
</evidence>
<keyword evidence="3" id="KW-0813">Transport</keyword>
<feature type="transmembrane region" description="Helical" evidence="8">
    <location>
        <begin position="136"/>
        <end position="159"/>
    </location>
</feature>
<feature type="transmembrane region" description="Helical" evidence="8">
    <location>
        <begin position="200"/>
        <end position="218"/>
    </location>
</feature>
<dbReference type="STRING" id="1423801.FD50_GL001996"/>
<dbReference type="PATRIC" id="fig|1423801.4.peg.2040"/>
<feature type="transmembrane region" description="Helical" evidence="8">
    <location>
        <begin position="300"/>
        <end position="321"/>
    </location>
</feature>
<comment type="caution">
    <text evidence="10">The sequence shown here is derived from an EMBL/GenBank/DDBJ whole genome shotgun (WGS) entry which is preliminary data.</text>
</comment>
<feature type="transmembrane region" description="Helical" evidence="8">
    <location>
        <begin position="108"/>
        <end position="129"/>
    </location>
</feature>
<comment type="subcellular location">
    <subcellularLocation>
        <location evidence="1">Cell membrane</location>
        <topology evidence="1">Multi-pass membrane protein</topology>
    </subcellularLocation>
</comment>
<feature type="transmembrane region" description="Helical" evidence="8">
    <location>
        <begin position="224"/>
        <end position="242"/>
    </location>
</feature>
<dbReference type="InterPro" id="IPR011701">
    <property type="entry name" value="MFS"/>
</dbReference>
<dbReference type="NCBIfam" id="TIGR00711">
    <property type="entry name" value="efflux_EmrB"/>
    <property type="match status" value="1"/>
</dbReference>
<dbReference type="PANTHER" id="PTHR42718">
    <property type="entry name" value="MAJOR FACILITATOR SUPERFAMILY MULTIDRUG TRANSPORTER MFSC"/>
    <property type="match status" value="1"/>
</dbReference>
<dbReference type="PROSITE" id="PS50850">
    <property type="entry name" value="MFS"/>
    <property type="match status" value="1"/>
</dbReference>
<proteinExistence type="inferred from homology"/>
<dbReference type="SUPFAM" id="SSF103473">
    <property type="entry name" value="MFS general substrate transporter"/>
    <property type="match status" value="1"/>
</dbReference>
<feature type="transmembrane region" description="Helical" evidence="8">
    <location>
        <begin position="263"/>
        <end position="280"/>
    </location>
</feature>
<organism evidence="10 11">
    <name type="scientific">Liquorilactobacillus satsumensis DSM 16230 = JCM 12392</name>
    <dbReference type="NCBI Taxonomy" id="1423801"/>
    <lineage>
        <taxon>Bacteria</taxon>
        <taxon>Bacillati</taxon>
        <taxon>Bacillota</taxon>
        <taxon>Bacilli</taxon>
        <taxon>Lactobacillales</taxon>
        <taxon>Lactobacillaceae</taxon>
        <taxon>Liquorilactobacillus</taxon>
    </lineage>
</organism>
<feature type="transmembrane region" description="Helical" evidence="8">
    <location>
        <begin position="47"/>
        <end position="67"/>
    </location>
</feature>
<reference evidence="10 11" key="1">
    <citation type="journal article" date="2015" name="Genome Announc.">
        <title>Expanding the biotechnology potential of lactobacilli through comparative genomics of 213 strains and associated genera.</title>
        <authorList>
            <person name="Sun Z."/>
            <person name="Harris H.M."/>
            <person name="McCann A."/>
            <person name="Guo C."/>
            <person name="Argimon S."/>
            <person name="Zhang W."/>
            <person name="Yang X."/>
            <person name="Jeffery I.B."/>
            <person name="Cooney J.C."/>
            <person name="Kagawa T.F."/>
            <person name="Liu W."/>
            <person name="Song Y."/>
            <person name="Salvetti E."/>
            <person name="Wrobel A."/>
            <person name="Rasinkangas P."/>
            <person name="Parkhill J."/>
            <person name="Rea M.C."/>
            <person name="O'Sullivan O."/>
            <person name="Ritari J."/>
            <person name="Douillard F.P."/>
            <person name="Paul Ross R."/>
            <person name="Yang R."/>
            <person name="Briner A.E."/>
            <person name="Felis G.E."/>
            <person name="de Vos W.M."/>
            <person name="Barrangou R."/>
            <person name="Klaenhammer T.R."/>
            <person name="Caufield P.W."/>
            <person name="Cui Y."/>
            <person name="Zhang H."/>
            <person name="O'Toole P.W."/>
        </authorList>
    </citation>
    <scope>NUCLEOTIDE SEQUENCE [LARGE SCALE GENOMIC DNA]</scope>
    <source>
        <strain evidence="10 11">DSM 16230</strain>
    </source>
</reference>
<evidence type="ECO:0000256" key="8">
    <source>
        <dbReference type="SAM" id="Phobius"/>
    </source>
</evidence>
<evidence type="ECO:0000256" key="5">
    <source>
        <dbReference type="ARBA" id="ARBA00022692"/>
    </source>
</evidence>
<feature type="transmembrane region" description="Helical" evidence="8">
    <location>
        <begin position="328"/>
        <end position="347"/>
    </location>
</feature>
<keyword evidence="11" id="KW-1185">Reference proteome</keyword>
<dbReference type="Proteomes" id="UP000051166">
    <property type="component" value="Unassembled WGS sequence"/>
</dbReference>
<protein>
    <submittedName>
        <fullName evidence="10">Multidrug resistance protein B</fullName>
    </submittedName>
</protein>
<feature type="transmembrane region" description="Helical" evidence="8">
    <location>
        <begin position="79"/>
        <end position="102"/>
    </location>
</feature>
<keyword evidence="7 8" id="KW-0472">Membrane</keyword>
<evidence type="ECO:0000256" key="2">
    <source>
        <dbReference type="ARBA" id="ARBA00008537"/>
    </source>
</evidence>
<feature type="transmembrane region" description="Helical" evidence="8">
    <location>
        <begin position="425"/>
        <end position="446"/>
    </location>
</feature>
<name>A0A0R1UUJ6_9LACO</name>
<evidence type="ECO:0000259" key="9">
    <source>
        <dbReference type="PROSITE" id="PS50850"/>
    </source>
</evidence>
<dbReference type="AlphaFoldDB" id="A0A0R1UUJ6"/>
<keyword evidence="6 8" id="KW-1133">Transmembrane helix</keyword>
<comment type="similarity">
    <text evidence="2">Belongs to the major facilitator superfamily. EmrB family.</text>
</comment>
<gene>
    <name evidence="10" type="ORF">FD50_GL001996</name>
</gene>
<evidence type="ECO:0000256" key="1">
    <source>
        <dbReference type="ARBA" id="ARBA00004651"/>
    </source>
</evidence>
<sequence length="450" mass="49169">MPTPLSSKKRMVVTILLLFSTFISLASQTMMITALTAIEHSLNIPLTSVQWLTTGYILIVGVVMPLSSNLYEKFSNRQVFLSTISLFIIGSLLGAFASSFSILLLARLLQACAGGILMSFQMTAMITIYPPEKRGTVLGMSGLVIAFGPAIGPTISGIILHFFTWQYLFILVLPFMLLILVVSCLTFPNFSQPQKIKIDLLSVFLSLFGSGMALASLTVLQQNILLGIILLLGGLFLLFIFTRRQLHLKKPMLRVQLFKLRSFCLLTLIGMLAFMVLIGTEQLVPIFAENVLGLSSLQSGLILLPGAILNALFAALAGRYYDLHGPKLLLTVGVALMLIATVPFLLMNAHTPVWIITFAYLVRMIGNSLVFSPAMSEAFKDVPPLYVSHASALNNSLRQVAAAVSTTLMIVLADLPRSLVAGSHLAISFTVILLLLTEFLFLRYAAYTQK</sequence>
<keyword evidence="4" id="KW-1003">Cell membrane</keyword>
<evidence type="ECO:0000313" key="10">
    <source>
        <dbReference type="EMBL" id="KRL96718.1"/>
    </source>
</evidence>
<accession>A0A0R1UUJ6</accession>